<dbReference type="RefSeq" id="WP_103426239.1">
    <property type="nucleotide sequence ID" value="NZ_CP026309.1"/>
</dbReference>
<accession>A0A2I8VKU4</accession>
<organism evidence="3 4">
    <name type="scientific">Salinigranum rubrum</name>
    <dbReference type="NCBI Taxonomy" id="755307"/>
    <lineage>
        <taxon>Archaea</taxon>
        <taxon>Methanobacteriati</taxon>
        <taxon>Methanobacteriota</taxon>
        <taxon>Stenosarchaea group</taxon>
        <taxon>Halobacteria</taxon>
        <taxon>Halobacteriales</taxon>
        <taxon>Haloferacaceae</taxon>
        <taxon>Salinigranum</taxon>
    </lineage>
</organism>
<feature type="region of interest" description="Disordered" evidence="1">
    <location>
        <begin position="1"/>
        <end position="46"/>
    </location>
</feature>
<dbReference type="SUPFAM" id="SSF103088">
    <property type="entry name" value="OmpA-like"/>
    <property type="match status" value="1"/>
</dbReference>
<evidence type="ECO:0000313" key="4">
    <source>
        <dbReference type="Proteomes" id="UP000236584"/>
    </source>
</evidence>
<keyword evidence="4" id="KW-1185">Reference proteome</keyword>
<feature type="compositionally biased region" description="Basic and acidic residues" evidence="1">
    <location>
        <begin position="21"/>
        <end position="37"/>
    </location>
</feature>
<dbReference type="InterPro" id="IPR036737">
    <property type="entry name" value="OmpA-like_sf"/>
</dbReference>
<protein>
    <recommendedName>
        <fullName evidence="2">OmpA-like domain-containing protein</fullName>
    </recommendedName>
</protein>
<dbReference type="Pfam" id="PF00691">
    <property type="entry name" value="OmpA"/>
    <property type="match status" value="1"/>
</dbReference>
<dbReference type="InterPro" id="IPR006665">
    <property type="entry name" value="OmpA-like"/>
</dbReference>
<evidence type="ECO:0000259" key="2">
    <source>
        <dbReference type="PROSITE" id="PS51123"/>
    </source>
</evidence>
<evidence type="ECO:0000256" key="1">
    <source>
        <dbReference type="SAM" id="MobiDB-lite"/>
    </source>
</evidence>
<feature type="compositionally biased region" description="Gly residues" evidence="1">
    <location>
        <begin position="1063"/>
        <end position="1094"/>
    </location>
</feature>
<feature type="compositionally biased region" description="Basic and acidic residues" evidence="1">
    <location>
        <begin position="954"/>
        <end position="965"/>
    </location>
</feature>
<gene>
    <name evidence="3" type="ORF">C2R22_13635</name>
</gene>
<dbReference type="Gene3D" id="3.30.1330.60">
    <property type="entry name" value="OmpA-like domain"/>
    <property type="match status" value="1"/>
</dbReference>
<dbReference type="EMBL" id="CP026309">
    <property type="protein sequence ID" value="AUV82550.1"/>
    <property type="molecule type" value="Genomic_DNA"/>
</dbReference>
<dbReference type="PROSITE" id="PS51123">
    <property type="entry name" value="OMPA_2"/>
    <property type="match status" value="1"/>
</dbReference>
<proteinExistence type="predicted"/>
<dbReference type="GeneID" id="35593152"/>
<sequence>MSHDDSPTEGDEGGSTIPVVDRSEETVTGTWRDHIDLPTDPLPSRSERAKFRLLDSDGKPVSGVPMNITVTSVEGETETIKATPGPTGFTTVDLSGVDLNTAESVTFTPTTGGQQTTVDPSSLLGNGSNALNLGFERGMLDIPDSVFDGFDEQVFPLPPDIDDLLTAPELFNPKVVEENGTCSIDFTAKVDVHENFFNQLVRLKPESLEETAVDRPSGENVLDGQIPFELSPAFPPDRAELPEEERSYLHHASTPTFGTLNVYKQSWTRVGHSLGKLLHSLTLAPCESTEVAIVEWSRTERGRRQERTGVSEQKRHELHRNRMIEEIVEGMVKEKQWGKSRSVQGGVGVSGGLAGVAQGVLGSVGLSIGGGAAASASQTGGRRQLQASTVHNLVDNVVQGASSMRSLRSTVVTQSQEVERDEVRTRSVENHNRNHALTVEYFQVLEHYNVHTDFERETEVLMIPYEIPVALWNDPPAFSAFVIDETERISLLATVATRVGNRMDSFLSQSGQDEIGDTQLVNERQTAINEIQEAVLTAGRDLIDEESDIYIVEDDPVKFATKAWADLRRRIQGDENVLFGNYNIKAEHFDRGAFFETVLEATAAVMDRTDPREESPLVGWLDQHAESLREMVPAEYDDAFDALYRLVHTPEVYEASKPTVTISNWTVELREAWRPGVSILVHTTNGQTVSLRHDEATEGSAVASFSSPPVDAGAISAFEINFAPEKATKTVVKSVGETVDDLGDALGEVGEFFTGQDDAPLTEEVKKARKYDVDRFRVTGHTDPMESLPQSQSYQLLDESNVDETLTADDTSLRRSNVHVREPDILETETRRYEDYSKVEELINHVQANRMAYLRRLWLNEDPDKRALRFQPYRYPIRQNGSTELVPLLDLIENEPLGVVGNSVAFRLLDQDQLENYEEVTDDDLRSSKLVSLPTRGVYAETLLSHCNATEMRDLDRMPTERSRCQTEAPDITGVSPGSRQSDEQLQPTVPQSTVSLQQPPSAPQPTGLSQALQLLATPDIFRDMSLGSETVDAANTLAKQALTESGDARKQTLEALSSMLGGASGDGGSGSSGSGGASSSDGGGGSGGGGGGSQSAAFEAARDAVQNAANEAYRKADPVRVRDLQRAQNKARDEGSYSEEDHERSTKRLHNADETKSPASGRDFPTVKQFDVEHGDQWVKGKVLLADFDVGSSSLKQQHKSFLRDQLMPVLEDGKIPLIEGHASRTGPADENQQLSEDRAKAVRDFLVEELGLPAHRILDVTGVGESEPVDAGGPIEDPAERSVVLQYRAYTPVPVIDRPETPVDPEGQKKYTKWRMRLDFEPKNTLEELVSGEGLIEQALKQKTIDVILENREEENPQTLKGKILFRGIHVGIWLNTPPEGPTSTDWLDFETDGPMAEMAWHGVMGDIQFGVATTNEYTSGVHAVVLDLAPMKSTIKTKVRLTKDDEAIGVQGGSSLLTPLDAQLWLTDPKPTQRPGADTTWEWEWSP</sequence>
<dbReference type="InterPro" id="IPR050330">
    <property type="entry name" value="Bact_OuterMem_StrucFunc"/>
</dbReference>
<dbReference type="CDD" id="cd07185">
    <property type="entry name" value="OmpA_C-like"/>
    <property type="match status" value="1"/>
</dbReference>
<feature type="region of interest" description="Disordered" evidence="1">
    <location>
        <begin position="1060"/>
        <end position="1102"/>
    </location>
</feature>
<feature type="region of interest" description="Disordered" evidence="1">
    <location>
        <begin position="954"/>
        <end position="1008"/>
    </location>
</feature>
<dbReference type="Proteomes" id="UP000236584">
    <property type="component" value="Chromosome"/>
</dbReference>
<dbReference type="PANTHER" id="PTHR30329:SF21">
    <property type="entry name" value="LIPOPROTEIN YIAD-RELATED"/>
    <property type="match status" value="1"/>
</dbReference>
<feature type="region of interest" description="Disordered" evidence="1">
    <location>
        <begin position="1117"/>
        <end position="1166"/>
    </location>
</feature>
<feature type="compositionally biased region" description="Basic and acidic residues" evidence="1">
    <location>
        <begin position="1117"/>
        <end position="1157"/>
    </location>
</feature>
<name>A0A2I8VKU4_9EURY</name>
<feature type="region of interest" description="Disordered" evidence="1">
    <location>
        <begin position="1471"/>
        <end position="1490"/>
    </location>
</feature>
<feature type="compositionally biased region" description="Polar residues" evidence="1">
    <location>
        <begin position="976"/>
        <end position="1008"/>
    </location>
</feature>
<dbReference type="KEGG" id="srub:C2R22_13635"/>
<feature type="domain" description="OmpA-like" evidence="2">
    <location>
        <begin position="1176"/>
        <end position="1293"/>
    </location>
</feature>
<reference evidence="3 4" key="1">
    <citation type="submission" date="2018-01" db="EMBL/GenBank/DDBJ databases">
        <title>Complete genome sequence of Salinigranum rubrum GX10T, an extremely halophilic archaeon isolated from a marine solar saltern.</title>
        <authorList>
            <person name="Han S."/>
        </authorList>
    </citation>
    <scope>NUCLEOTIDE SEQUENCE [LARGE SCALE GENOMIC DNA]</scope>
    <source>
        <strain evidence="3 4">GX10</strain>
    </source>
</reference>
<dbReference type="PANTHER" id="PTHR30329">
    <property type="entry name" value="STATOR ELEMENT OF FLAGELLAR MOTOR COMPLEX"/>
    <property type="match status" value="1"/>
</dbReference>
<evidence type="ECO:0000313" key="3">
    <source>
        <dbReference type="EMBL" id="AUV82550.1"/>
    </source>
</evidence>